<dbReference type="InterPro" id="IPR037518">
    <property type="entry name" value="MPN"/>
</dbReference>
<dbReference type="CDD" id="cd08060">
    <property type="entry name" value="MPN_UPF0172"/>
    <property type="match status" value="1"/>
</dbReference>
<feature type="domain" description="MPN" evidence="3">
    <location>
        <begin position="18"/>
        <end position="151"/>
    </location>
</feature>
<dbReference type="AlphaFoldDB" id="A0AAV7Q977"/>
<evidence type="ECO:0000256" key="2">
    <source>
        <dbReference type="ARBA" id="ARBA00046436"/>
    </source>
</evidence>
<dbReference type="PANTHER" id="PTHR12941">
    <property type="entry name" value="ER MEMBRANE PROTEIN COMPLEX"/>
    <property type="match status" value="1"/>
</dbReference>
<sequence>MKTPKDAVIDESKEMGELEISSQAYIKMCLHAARYPYGAVNGVLLARRPQGGRAECLCVTDSVPLFHNHLSLSLGLEVALNQIDLWSLKQDLILAGYYQANAALDDKNASNVALRTAGRLSEYFNDAILITLDNRHLSPDPLLPPVIILQHKDKRWLPKDKNLIMWQNWEQTRHIGKTLLESKAYRQLVDFDAHLDDIRRDWTNQHLNHEIAKLASVANGSA</sequence>
<organism evidence="4 5">
    <name type="scientific">Pleurodeles waltl</name>
    <name type="common">Iberian ribbed newt</name>
    <dbReference type="NCBI Taxonomy" id="8319"/>
    <lineage>
        <taxon>Eukaryota</taxon>
        <taxon>Metazoa</taxon>
        <taxon>Chordata</taxon>
        <taxon>Craniata</taxon>
        <taxon>Vertebrata</taxon>
        <taxon>Euteleostomi</taxon>
        <taxon>Amphibia</taxon>
        <taxon>Batrachia</taxon>
        <taxon>Caudata</taxon>
        <taxon>Salamandroidea</taxon>
        <taxon>Salamandridae</taxon>
        <taxon>Pleurodelinae</taxon>
        <taxon>Pleurodeles</taxon>
    </lineage>
</organism>
<dbReference type="EMBL" id="JANPWB010000010">
    <property type="protein sequence ID" value="KAJ1137112.1"/>
    <property type="molecule type" value="Genomic_DNA"/>
</dbReference>
<dbReference type="GO" id="GO:0072546">
    <property type="term" value="C:EMC complex"/>
    <property type="evidence" value="ECO:0007669"/>
    <property type="project" value="InterPro"/>
</dbReference>
<comment type="subunit">
    <text evidence="2">Component of the ER membrane protein complex (EMC). EMC8 and EMC9 are mutually exclusive subunits of the EMC complex.</text>
</comment>
<protein>
    <recommendedName>
        <fullName evidence="3">MPN domain-containing protein</fullName>
    </recommendedName>
</protein>
<reference evidence="4" key="1">
    <citation type="journal article" date="2022" name="bioRxiv">
        <title>Sequencing and chromosome-scale assembly of the giantPleurodeles waltlgenome.</title>
        <authorList>
            <person name="Brown T."/>
            <person name="Elewa A."/>
            <person name="Iarovenko S."/>
            <person name="Subramanian E."/>
            <person name="Araus A.J."/>
            <person name="Petzold A."/>
            <person name="Susuki M."/>
            <person name="Suzuki K.-i.T."/>
            <person name="Hayashi T."/>
            <person name="Toyoda A."/>
            <person name="Oliveira C."/>
            <person name="Osipova E."/>
            <person name="Leigh N.D."/>
            <person name="Simon A."/>
            <person name="Yun M.H."/>
        </authorList>
    </citation>
    <scope>NUCLEOTIDE SEQUENCE</scope>
    <source>
        <strain evidence="4">20211129_DDA</strain>
        <tissue evidence="4">Liver</tissue>
    </source>
</reference>
<evidence type="ECO:0000313" key="5">
    <source>
        <dbReference type="Proteomes" id="UP001066276"/>
    </source>
</evidence>
<evidence type="ECO:0000313" key="4">
    <source>
        <dbReference type="EMBL" id="KAJ1137112.1"/>
    </source>
</evidence>
<dbReference type="PROSITE" id="PS50249">
    <property type="entry name" value="MPN"/>
    <property type="match status" value="1"/>
</dbReference>
<evidence type="ECO:0000259" key="3">
    <source>
        <dbReference type="PROSITE" id="PS50249"/>
    </source>
</evidence>
<comment type="caution">
    <text evidence="4">The sequence shown here is derived from an EMBL/GenBank/DDBJ whole genome shotgun (WGS) entry which is preliminary data.</text>
</comment>
<accession>A0AAV7Q977</accession>
<comment type="similarity">
    <text evidence="1">Belongs to the EMC8/EMC9 family.</text>
</comment>
<evidence type="ECO:0000256" key="1">
    <source>
        <dbReference type="ARBA" id="ARBA00007461"/>
    </source>
</evidence>
<dbReference type="Proteomes" id="UP001066276">
    <property type="component" value="Chromosome 6"/>
</dbReference>
<dbReference type="PANTHER" id="PTHR12941:SF12">
    <property type="entry name" value="ER MEMBRANE PROTEIN COMPLEX SUBUNIT 9"/>
    <property type="match status" value="1"/>
</dbReference>
<gene>
    <name evidence="4" type="ORF">NDU88_003525</name>
</gene>
<keyword evidence="5" id="KW-1185">Reference proteome</keyword>
<dbReference type="Pfam" id="PF03665">
    <property type="entry name" value="UPF0172"/>
    <property type="match status" value="1"/>
</dbReference>
<dbReference type="InterPro" id="IPR005366">
    <property type="entry name" value="EMC8/9"/>
</dbReference>
<proteinExistence type="inferred from homology"/>
<name>A0AAV7Q977_PLEWA</name>